<dbReference type="EMBL" id="JAUDDW010000065">
    <property type="protein sequence ID" value="MDM8267363.1"/>
    <property type="molecule type" value="Genomic_DNA"/>
</dbReference>
<organism evidence="1 2">
    <name type="scientific">Limosilactobacillus pontis</name>
    <dbReference type="NCBI Taxonomy" id="35787"/>
    <lineage>
        <taxon>Bacteria</taxon>
        <taxon>Bacillati</taxon>
        <taxon>Bacillota</taxon>
        <taxon>Bacilli</taxon>
        <taxon>Lactobacillales</taxon>
        <taxon>Lactobacillaceae</taxon>
        <taxon>Limosilactobacillus</taxon>
    </lineage>
</organism>
<evidence type="ECO:0000313" key="1">
    <source>
        <dbReference type="EMBL" id="MDM8267363.1"/>
    </source>
</evidence>
<reference evidence="2" key="1">
    <citation type="submission" date="2023-06" db="EMBL/GenBank/DDBJ databases">
        <title>Identification and characterization of horizontal gene transfer across gut microbiota members of farm animals based on homology search.</title>
        <authorList>
            <person name="Zeman M."/>
            <person name="Kubasova T."/>
            <person name="Jahodarova E."/>
            <person name="Nykrynova M."/>
            <person name="Rychlik I."/>
        </authorList>
    </citation>
    <scope>NUCLEOTIDE SEQUENCE [LARGE SCALE GENOMIC DNA]</scope>
    <source>
        <strain evidence="2">161_Gplus</strain>
    </source>
</reference>
<protein>
    <submittedName>
        <fullName evidence="1">Uncharacterized protein</fullName>
    </submittedName>
</protein>
<comment type="caution">
    <text evidence="1">The sequence shown here is derived from an EMBL/GenBank/DDBJ whole genome shotgun (WGS) entry which is preliminary data.</text>
</comment>
<name>A0ABT7V0A8_9LACO</name>
<sequence>MPKKLIEEYHFYEENEGEMSTPEGKWVEWAAGERSQLFPGEHGMARLIIPDKTYDCGLIERLMRDSWALISGPIGAPLLLDEFLLEKKVRTVHDLKVWKADNGAVHVDVRYNPEVVNTKQECEHPFVRVFLKEK</sequence>
<proteinExistence type="predicted"/>
<keyword evidence="2" id="KW-1185">Reference proteome</keyword>
<dbReference type="RefSeq" id="WP_289586702.1">
    <property type="nucleotide sequence ID" value="NZ_JAUDDW010000065.1"/>
</dbReference>
<dbReference type="Proteomes" id="UP001529343">
    <property type="component" value="Unassembled WGS sequence"/>
</dbReference>
<accession>A0ABT7V0A8</accession>
<evidence type="ECO:0000313" key="2">
    <source>
        <dbReference type="Proteomes" id="UP001529343"/>
    </source>
</evidence>
<gene>
    <name evidence="1" type="ORF">QUW44_09595</name>
</gene>